<sequence>MDYHCKTSFLSDVMVVDELTIKVVLPEGSKHPSAVVPFPLQQHLEQCWFLDQKSPFQVNSRRMEPGYVKCFEKELSKADVNGNLEIPRSALYLPDVTEDNEIMLVWDHGNIWRFKAPVRRDGTGRRYMSCQWRQFAKDNSLMDRDVLEFYRSTAIANFYVVTFERALRALPLFPGAPL</sequence>
<accession>A0ACC0H6G3</accession>
<reference evidence="1 2" key="1">
    <citation type="journal article" date="2022" name="Plant J.">
        <title>Chromosome-level genome of Camellia lanceoleosa provides a valuable resource for understanding genome evolution and self-incompatibility.</title>
        <authorList>
            <person name="Gong W."/>
            <person name="Xiao S."/>
            <person name="Wang L."/>
            <person name="Liao Z."/>
            <person name="Chang Y."/>
            <person name="Mo W."/>
            <person name="Hu G."/>
            <person name="Li W."/>
            <person name="Zhao G."/>
            <person name="Zhu H."/>
            <person name="Hu X."/>
            <person name="Ji K."/>
            <person name="Xiang X."/>
            <person name="Song Q."/>
            <person name="Yuan D."/>
            <person name="Jin S."/>
            <person name="Zhang L."/>
        </authorList>
    </citation>
    <scope>NUCLEOTIDE SEQUENCE [LARGE SCALE GENOMIC DNA]</scope>
    <source>
        <strain evidence="1">SQ_2022a</strain>
    </source>
</reference>
<keyword evidence="2" id="KW-1185">Reference proteome</keyword>
<organism evidence="1 2">
    <name type="scientific">Camellia lanceoleosa</name>
    <dbReference type="NCBI Taxonomy" id="1840588"/>
    <lineage>
        <taxon>Eukaryota</taxon>
        <taxon>Viridiplantae</taxon>
        <taxon>Streptophyta</taxon>
        <taxon>Embryophyta</taxon>
        <taxon>Tracheophyta</taxon>
        <taxon>Spermatophyta</taxon>
        <taxon>Magnoliopsida</taxon>
        <taxon>eudicotyledons</taxon>
        <taxon>Gunneridae</taxon>
        <taxon>Pentapetalae</taxon>
        <taxon>asterids</taxon>
        <taxon>Ericales</taxon>
        <taxon>Theaceae</taxon>
        <taxon>Camellia</taxon>
    </lineage>
</organism>
<dbReference type="EMBL" id="CM045764">
    <property type="protein sequence ID" value="KAI8008322.1"/>
    <property type="molecule type" value="Genomic_DNA"/>
</dbReference>
<proteinExistence type="predicted"/>
<name>A0ACC0H6G3_9ERIC</name>
<gene>
    <name evidence="1" type="ORF">LOK49_LG07G01051</name>
</gene>
<evidence type="ECO:0000313" key="1">
    <source>
        <dbReference type="EMBL" id="KAI8008322.1"/>
    </source>
</evidence>
<dbReference type="Proteomes" id="UP001060215">
    <property type="component" value="Chromosome 7"/>
</dbReference>
<evidence type="ECO:0000313" key="2">
    <source>
        <dbReference type="Proteomes" id="UP001060215"/>
    </source>
</evidence>
<protein>
    <submittedName>
        <fullName evidence="1">Dolichyl-diphosphooligosaccharide--protein glycosyltransferase subunit 1B</fullName>
    </submittedName>
</protein>
<comment type="caution">
    <text evidence="1">The sequence shown here is derived from an EMBL/GenBank/DDBJ whole genome shotgun (WGS) entry which is preliminary data.</text>
</comment>